<protein>
    <submittedName>
        <fullName evidence="1">Uncharacterized protein</fullName>
    </submittedName>
</protein>
<accession>A0ACB8CUZ5</accession>
<evidence type="ECO:0000313" key="2">
    <source>
        <dbReference type="Proteomes" id="UP000821865"/>
    </source>
</evidence>
<dbReference type="EMBL" id="CM023473">
    <property type="protein sequence ID" value="KAH7952995.1"/>
    <property type="molecule type" value="Genomic_DNA"/>
</dbReference>
<name>A0ACB8CUZ5_DERSI</name>
<comment type="caution">
    <text evidence="1">The sequence shown here is derived from an EMBL/GenBank/DDBJ whole genome shotgun (WGS) entry which is preliminary data.</text>
</comment>
<proteinExistence type="predicted"/>
<gene>
    <name evidence="1" type="ORF">HPB49_003324</name>
</gene>
<keyword evidence="2" id="KW-1185">Reference proteome</keyword>
<evidence type="ECO:0000313" key="1">
    <source>
        <dbReference type="EMBL" id="KAH7952995.1"/>
    </source>
</evidence>
<reference evidence="1" key="1">
    <citation type="submission" date="2020-05" db="EMBL/GenBank/DDBJ databases">
        <title>Large-scale comparative analyses of tick genomes elucidate their genetic diversity and vector capacities.</title>
        <authorList>
            <person name="Jia N."/>
            <person name="Wang J."/>
            <person name="Shi W."/>
            <person name="Du L."/>
            <person name="Sun Y."/>
            <person name="Zhan W."/>
            <person name="Jiang J."/>
            <person name="Wang Q."/>
            <person name="Zhang B."/>
            <person name="Ji P."/>
            <person name="Sakyi L.B."/>
            <person name="Cui X."/>
            <person name="Yuan T."/>
            <person name="Jiang B."/>
            <person name="Yang W."/>
            <person name="Lam T.T.-Y."/>
            <person name="Chang Q."/>
            <person name="Ding S."/>
            <person name="Wang X."/>
            <person name="Zhu J."/>
            <person name="Ruan X."/>
            <person name="Zhao L."/>
            <person name="Wei J."/>
            <person name="Que T."/>
            <person name="Du C."/>
            <person name="Cheng J."/>
            <person name="Dai P."/>
            <person name="Han X."/>
            <person name="Huang E."/>
            <person name="Gao Y."/>
            <person name="Liu J."/>
            <person name="Shao H."/>
            <person name="Ye R."/>
            <person name="Li L."/>
            <person name="Wei W."/>
            <person name="Wang X."/>
            <person name="Wang C."/>
            <person name="Yang T."/>
            <person name="Huo Q."/>
            <person name="Li W."/>
            <person name="Guo W."/>
            <person name="Chen H."/>
            <person name="Zhou L."/>
            <person name="Ni X."/>
            <person name="Tian J."/>
            <person name="Zhou Y."/>
            <person name="Sheng Y."/>
            <person name="Liu T."/>
            <person name="Pan Y."/>
            <person name="Xia L."/>
            <person name="Li J."/>
            <person name="Zhao F."/>
            <person name="Cao W."/>
        </authorList>
    </citation>
    <scope>NUCLEOTIDE SEQUENCE</scope>
    <source>
        <strain evidence="1">Dsil-2018</strain>
    </source>
</reference>
<organism evidence="1 2">
    <name type="scientific">Dermacentor silvarum</name>
    <name type="common">Tick</name>
    <dbReference type="NCBI Taxonomy" id="543639"/>
    <lineage>
        <taxon>Eukaryota</taxon>
        <taxon>Metazoa</taxon>
        <taxon>Ecdysozoa</taxon>
        <taxon>Arthropoda</taxon>
        <taxon>Chelicerata</taxon>
        <taxon>Arachnida</taxon>
        <taxon>Acari</taxon>
        <taxon>Parasitiformes</taxon>
        <taxon>Ixodida</taxon>
        <taxon>Ixodoidea</taxon>
        <taxon>Ixodidae</taxon>
        <taxon>Rhipicephalinae</taxon>
        <taxon>Dermacentor</taxon>
    </lineage>
</organism>
<dbReference type="Proteomes" id="UP000821865">
    <property type="component" value="Chromosome 4"/>
</dbReference>
<sequence>MANSSVVPSCGVWMLALLVLGSLLGALAEPQAGGDWNALSGMWGKRASSDWNRLSSMWGKRAPYGPYQQICPPEGKYDKDQGKKRRLVECPHRKHYPGECGGWHLKRAGGRC</sequence>